<keyword evidence="2" id="KW-1185">Reference proteome</keyword>
<evidence type="ECO:0000313" key="2">
    <source>
        <dbReference type="Proteomes" id="UP000053660"/>
    </source>
</evidence>
<evidence type="ECO:0000313" key="1">
    <source>
        <dbReference type="EMBL" id="KHJ75572.1"/>
    </source>
</evidence>
<dbReference type="EMBL" id="KN612614">
    <property type="protein sequence ID" value="KHJ75572.1"/>
    <property type="molecule type" value="Genomic_DNA"/>
</dbReference>
<gene>
    <name evidence="1" type="ORF">OESDEN_24812</name>
</gene>
<sequence length="66" mass="7328">MSKERSCSLLDARDSTVGSSSSHVVWQSIYRAISLLRTQEIIGSRCLRRMESSSARLEPGVVELDS</sequence>
<name>A0A0B1RWN0_OESDE</name>
<reference evidence="1 2" key="1">
    <citation type="submission" date="2014-03" db="EMBL/GenBank/DDBJ databases">
        <title>Draft genome of the hookworm Oesophagostomum dentatum.</title>
        <authorList>
            <person name="Mitreva M."/>
        </authorList>
    </citation>
    <scope>NUCLEOTIDE SEQUENCE [LARGE SCALE GENOMIC DNA]</scope>
    <source>
        <strain evidence="1 2">OD-Hann</strain>
    </source>
</reference>
<dbReference type="AlphaFoldDB" id="A0A0B1RWN0"/>
<proteinExistence type="predicted"/>
<protein>
    <submittedName>
        <fullName evidence="1">Uncharacterized protein</fullName>
    </submittedName>
</protein>
<organism evidence="1 2">
    <name type="scientific">Oesophagostomum dentatum</name>
    <name type="common">Nodular worm</name>
    <dbReference type="NCBI Taxonomy" id="61180"/>
    <lineage>
        <taxon>Eukaryota</taxon>
        <taxon>Metazoa</taxon>
        <taxon>Ecdysozoa</taxon>
        <taxon>Nematoda</taxon>
        <taxon>Chromadorea</taxon>
        <taxon>Rhabditida</taxon>
        <taxon>Rhabditina</taxon>
        <taxon>Rhabditomorpha</taxon>
        <taxon>Strongyloidea</taxon>
        <taxon>Strongylidae</taxon>
        <taxon>Oesophagostomum</taxon>
    </lineage>
</organism>
<accession>A0A0B1RWN0</accession>
<dbReference type="Proteomes" id="UP000053660">
    <property type="component" value="Unassembled WGS sequence"/>
</dbReference>